<evidence type="ECO:0000256" key="4">
    <source>
        <dbReference type="ARBA" id="ARBA00022679"/>
    </source>
</evidence>
<dbReference type="Gene3D" id="3.40.367.20">
    <property type="match status" value="2"/>
</dbReference>
<dbReference type="PRINTS" id="PR00475">
    <property type="entry name" value="HEXOKINASE"/>
</dbReference>
<evidence type="ECO:0000256" key="1">
    <source>
        <dbReference type="ARBA" id="ARBA00004921"/>
    </source>
</evidence>
<dbReference type="GO" id="GO:0006006">
    <property type="term" value="P:glucose metabolic process"/>
    <property type="evidence" value="ECO:0007669"/>
    <property type="project" value="TreeGrafter"/>
</dbReference>
<keyword evidence="8" id="KW-0324">Glycolysis</keyword>
<name>A0A2G6E722_9BACT</name>
<organism evidence="12 13">
    <name type="scientific">candidate division KSB3 bacterium</name>
    <dbReference type="NCBI Taxonomy" id="2044937"/>
    <lineage>
        <taxon>Bacteria</taxon>
        <taxon>candidate division KSB3</taxon>
    </lineage>
</organism>
<keyword evidence="5" id="KW-0547">Nucleotide-binding</keyword>
<dbReference type="GO" id="GO:0005536">
    <property type="term" value="F:D-glucose binding"/>
    <property type="evidence" value="ECO:0007669"/>
    <property type="project" value="InterPro"/>
</dbReference>
<evidence type="ECO:0000256" key="6">
    <source>
        <dbReference type="ARBA" id="ARBA00022777"/>
    </source>
</evidence>
<feature type="domain" description="Hexokinase N-terminal" evidence="10">
    <location>
        <begin position="2"/>
        <end position="182"/>
    </location>
</feature>
<dbReference type="InterPro" id="IPR022672">
    <property type="entry name" value="Hexokinase_N"/>
</dbReference>
<comment type="pathway">
    <text evidence="1">Carbohydrate degradation.</text>
</comment>
<reference evidence="12 13" key="1">
    <citation type="submission" date="2017-10" db="EMBL/GenBank/DDBJ databases">
        <title>Novel microbial diversity and functional potential in the marine mammal oral microbiome.</title>
        <authorList>
            <person name="Dudek N.K."/>
            <person name="Sun C.L."/>
            <person name="Burstein D."/>
            <person name="Kantor R.S."/>
            <person name="Aliaga Goltsman D.S."/>
            <person name="Bik E.M."/>
            <person name="Thomas B.C."/>
            <person name="Banfield J.F."/>
            <person name="Relman D.A."/>
        </authorList>
    </citation>
    <scope>NUCLEOTIDE SEQUENCE [LARGE SCALE GENOMIC DNA]</scope>
    <source>
        <strain evidence="12">DOLZORAL124_49_17</strain>
    </source>
</reference>
<gene>
    <name evidence="12" type="ORF">CSB45_05720</name>
</gene>
<comment type="pathway">
    <text evidence="2">Carbohydrate metabolism.</text>
</comment>
<keyword evidence="4" id="KW-0808">Transferase</keyword>
<evidence type="ECO:0000313" key="12">
    <source>
        <dbReference type="EMBL" id="PID57727.1"/>
    </source>
</evidence>
<dbReference type="GO" id="GO:0008865">
    <property type="term" value="F:fructokinase activity"/>
    <property type="evidence" value="ECO:0007669"/>
    <property type="project" value="TreeGrafter"/>
</dbReference>
<evidence type="ECO:0000259" key="10">
    <source>
        <dbReference type="Pfam" id="PF00349"/>
    </source>
</evidence>
<dbReference type="InterPro" id="IPR043129">
    <property type="entry name" value="ATPase_NBD"/>
</dbReference>
<dbReference type="AlphaFoldDB" id="A0A2G6E722"/>
<dbReference type="GO" id="GO:0001678">
    <property type="term" value="P:intracellular glucose homeostasis"/>
    <property type="evidence" value="ECO:0007669"/>
    <property type="project" value="InterPro"/>
</dbReference>
<keyword evidence="7" id="KW-0067">ATP-binding</keyword>
<comment type="caution">
    <text evidence="12">The sequence shown here is derived from an EMBL/GenBank/DDBJ whole genome shotgun (WGS) entry which is preliminary data.</text>
</comment>
<dbReference type="PROSITE" id="PS51748">
    <property type="entry name" value="HEXOKINASE_2"/>
    <property type="match status" value="1"/>
</dbReference>
<dbReference type="Pfam" id="PF00349">
    <property type="entry name" value="Hexokinase_1"/>
    <property type="match status" value="1"/>
</dbReference>
<dbReference type="Proteomes" id="UP000229740">
    <property type="component" value="Unassembled WGS sequence"/>
</dbReference>
<dbReference type="UniPathway" id="UPA00109">
    <property type="reaction ID" value="UER00180"/>
</dbReference>
<evidence type="ECO:0000256" key="7">
    <source>
        <dbReference type="ARBA" id="ARBA00022840"/>
    </source>
</evidence>
<evidence type="ECO:0000259" key="11">
    <source>
        <dbReference type="Pfam" id="PF03727"/>
    </source>
</evidence>
<evidence type="ECO:0000256" key="8">
    <source>
        <dbReference type="ARBA" id="ARBA00023152"/>
    </source>
</evidence>
<dbReference type="CDD" id="cd24000">
    <property type="entry name" value="ASKHA_NBD_HK"/>
    <property type="match status" value="1"/>
</dbReference>
<accession>A0A2G6E722</accession>
<dbReference type="InterPro" id="IPR001312">
    <property type="entry name" value="Hexokinase"/>
</dbReference>
<dbReference type="GO" id="GO:0005524">
    <property type="term" value="F:ATP binding"/>
    <property type="evidence" value="ECO:0007669"/>
    <property type="project" value="UniProtKB-KW"/>
</dbReference>
<comment type="catalytic activity">
    <reaction evidence="9">
        <text>D-fructose + ATP = D-fructose 6-phosphate + ADP + H(+)</text>
        <dbReference type="Rhea" id="RHEA:16125"/>
        <dbReference type="ChEBI" id="CHEBI:15378"/>
        <dbReference type="ChEBI" id="CHEBI:30616"/>
        <dbReference type="ChEBI" id="CHEBI:37721"/>
        <dbReference type="ChEBI" id="CHEBI:61527"/>
        <dbReference type="ChEBI" id="CHEBI:456216"/>
        <dbReference type="EC" id="2.7.1.1"/>
    </reaction>
    <physiologicalReaction direction="left-to-right" evidence="9">
        <dbReference type="Rhea" id="RHEA:16126"/>
    </physiologicalReaction>
</comment>
<feature type="domain" description="Hexokinase C-terminal" evidence="11">
    <location>
        <begin position="305"/>
        <end position="393"/>
    </location>
</feature>
<dbReference type="GO" id="GO:0005829">
    <property type="term" value="C:cytosol"/>
    <property type="evidence" value="ECO:0007669"/>
    <property type="project" value="TreeGrafter"/>
</dbReference>
<feature type="domain" description="Hexokinase C-terminal" evidence="11">
    <location>
        <begin position="193"/>
        <end position="274"/>
    </location>
</feature>
<evidence type="ECO:0000256" key="2">
    <source>
        <dbReference type="ARBA" id="ARBA00005007"/>
    </source>
</evidence>
<sequence>MPFDIRQEQLLDIASVLTERIREGLAHDNREIACLPCYIPLKHIPQKGDALVMDFGGTNVRAALVSLDNRQLHIKRGPVAHAIPLKRGETLDRESFLNNFSELIASLHPPQDLPLGYCFSYPTASTPDGDARLLRWSKEVFVENTIGRKVGRLLLEHMASQATPVRCSKVSVINDTVASALAGLMASEADEHIGLIVGTGHNLAAVLDGKMVPKLAGEIEWTGALPVNLESGNLYPPHLTEYDDQLDARSTNPGKQRLEKAVSGVYLAHLLKIACPESRLEPESGSKGLADLAYRDQHPRSQDSQLARQILTRSAKLTAAALTGLIRIFQDSHTCNSVCIAAEGGLFWGDPHYKDQVAESLQELLASCGMSHISFSCVSVEHANLLGSAAAALSGSNRSD</sequence>
<dbReference type="SUPFAM" id="SSF53067">
    <property type="entry name" value="Actin-like ATPase domain"/>
    <property type="match status" value="2"/>
</dbReference>
<evidence type="ECO:0000256" key="5">
    <source>
        <dbReference type="ARBA" id="ARBA00022741"/>
    </source>
</evidence>
<comment type="similarity">
    <text evidence="3">Belongs to the hexokinase family.</text>
</comment>
<dbReference type="Gene3D" id="3.30.420.40">
    <property type="match status" value="1"/>
</dbReference>
<dbReference type="EMBL" id="PDPS01000025">
    <property type="protein sequence ID" value="PID57727.1"/>
    <property type="molecule type" value="Genomic_DNA"/>
</dbReference>
<evidence type="ECO:0000313" key="13">
    <source>
        <dbReference type="Proteomes" id="UP000229740"/>
    </source>
</evidence>
<dbReference type="GO" id="GO:0004340">
    <property type="term" value="F:glucokinase activity"/>
    <property type="evidence" value="ECO:0007669"/>
    <property type="project" value="TreeGrafter"/>
</dbReference>
<dbReference type="InterPro" id="IPR022673">
    <property type="entry name" value="Hexokinase_C"/>
</dbReference>
<dbReference type="PANTHER" id="PTHR19443">
    <property type="entry name" value="HEXOKINASE"/>
    <property type="match status" value="1"/>
</dbReference>
<dbReference type="GO" id="GO:0006096">
    <property type="term" value="P:glycolytic process"/>
    <property type="evidence" value="ECO:0007669"/>
    <property type="project" value="UniProtKB-UniPathway"/>
</dbReference>
<keyword evidence="6 12" id="KW-0418">Kinase</keyword>
<dbReference type="PANTHER" id="PTHR19443:SF16">
    <property type="entry name" value="HEXOKINASE TYPE 1-RELATED"/>
    <property type="match status" value="1"/>
</dbReference>
<protein>
    <submittedName>
        <fullName evidence="12">Hexokinase</fullName>
    </submittedName>
</protein>
<evidence type="ECO:0000256" key="3">
    <source>
        <dbReference type="ARBA" id="ARBA00009225"/>
    </source>
</evidence>
<proteinExistence type="inferred from homology"/>
<dbReference type="Pfam" id="PF03727">
    <property type="entry name" value="Hexokinase_2"/>
    <property type="match status" value="2"/>
</dbReference>
<evidence type="ECO:0000256" key="9">
    <source>
        <dbReference type="ARBA" id="ARBA00047905"/>
    </source>
</evidence>